<reference evidence="4" key="1">
    <citation type="submission" date="2016-06" db="UniProtKB">
        <authorList>
            <consortium name="WormBaseParasite"/>
        </authorList>
    </citation>
    <scope>IDENTIFICATION</scope>
</reference>
<keyword evidence="3" id="KW-1185">Reference proteome</keyword>
<evidence type="ECO:0000313" key="2">
    <source>
        <dbReference type="EMBL" id="VDL91797.1"/>
    </source>
</evidence>
<organism evidence="4">
    <name type="scientific">Schistocephalus solidus</name>
    <name type="common">Tapeworm</name>
    <dbReference type="NCBI Taxonomy" id="70667"/>
    <lineage>
        <taxon>Eukaryota</taxon>
        <taxon>Metazoa</taxon>
        <taxon>Spiralia</taxon>
        <taxon>Lophotrochozoa</taxon>
        <taxon>Platyhelminthes</taxon>
        <taxon>Cestoda</taxon>
        <taxon>Eucestoda</taxon>
        <taxon>Diphyllobothriidea</taxon>
        <taxon>Diphyllobothriidae</taxon>
        <taxon>Schistocephalus</taxon>
    </lineage>
</organism>
<dbReference type="EMBL" id="UYSU01033236">
    <property type="protein sequence ID" value="VDL91797.1"/>
    <property type="molecule type" value="Genomic_DNA"/>
</dbReference>
<evidence type="ECO:0000313" key="4">
    <source>
        <dbReference type="WBParaSite" id="SSLN_0000558601-mRNA-1"/>
    </source>
</evidence>
<dbReference type="AlphaFoldDB" id="A0A183SMG4"/>
<feature type="region of interest" description="Disordered" evidence="1">
    <location>
        <begin position="100"/>
        <end position="119"/>
    </location>
</feature>
<dbReference type="Gene3D" id="3.60.10.10">
    <property type="entry name" value="Endonuclease/exonuclease/phosphatase"/>
    <property type="match status" value="1"/>
</dbReference>
<evidence type="ECO:0000313" key="3">
    <source>
        <dbReference type="Proteomes" id="UP000275846"/>
    </source>
</evidence>
<dbReference type="Proteomes" id="UP000275846">
    <property type="component" value="Unassembled WGS sequence"/>
</dbReference>
<dbReference type="SUPFAM" id="SSF56219">
    <property type="entry name" value="DNase I-like"/>
    <property type="match status" value="1"/>
</dbReference>
<accession>A0A183SMG4</accession>
<name>A0A183SMG4_SCHSO</name>
<dbReference type="InterPro" id="IPR036691">
    <property type="entry name" value="Endo/exonu/phosph_ase_sf"/>
</dbReference>
<reference evidence="2 3" key="2">
    <citation type="submission" date="2018-11" db="EMBL/GenBank/DDBJ databases">
        <authorList>
            <consortium name="Pathogen Informatics"/>
        </authorList>
    </citation>
    <scope>NUCLEOTIDE SEQUENCE [LARGE SCALE GENOMIC DNA]</scope>
    <source>
        <strain evidence="2 3">NST_G2</strain>
    </source>
</reference>
<proteinExistence type="predicted"/>
<sequence length="302" mass="33871">MLLWPPLTGTQLSPVVPRSWALPSGHTPGYHHDRRAKRGEGLWHRVCLHTRLPDSQNFYLSLSKMLRDSTACLLVEEVARKGALNKSWISRLLQTAAARRSQNTRSLNSNNNIPPPHPPRHILRTSWVSLLTLAVRNVRSLLDNPRSNRPERRTALVTWELTHYKVEIAALSETQFSEKGQLKETERRDAGVAFAIRNEIVGRLPCLPQGVNDRLMSVRLPLRGDKFATVINAYAPPMTSSDAAKDKFYEDLHALLVIVPKANKLIVFGDLNVRVETDNTAWQGGQGPHSLGNCDDNGLLLL</sequence>
<dbReference type="OrthoDB" id="47923at2759"/>
<gene>
    <name evidence="2" type="ORF">SSLN_LOCUS5412</name>
</gene>
<evidence type="ECO:0000256" key="1">
    <source>
        <dbReference type="SAM" id="MobiDB-lite"/>
    </source>
</evidence>
<protein>
    <submittedName>
        <fullName evidence="4">Endo/exonuclease/phosphatase domain-containing protein</fullName>
    </submittedName>
</protein>
<dbReference type="WBParaSite" id="SSLN_0000558601-mRNA-1">
    <property type="protein sequence ID" value="SSLN_0000558601-mRNA-1"/>
    <property type="gene ID" value="SSLN_0000558601"/>
</dbReference>